<gene>
    <name evidence="2" type="ORF">IFK94_00155</name>
</gene>
<comment type="caution">
    <text evidence="2">The sequence shown here is derived from an EMBL/GenBank/DDBJ whole genome shotgun (WGS) entry which is preliminary data.</text>
</comment>
<keyword evidence="2" id="KW-0378">Hydrolase</keyword>
<organism evidence="2 3">
    <name type="scientific">Candidatus Polarisedimenticola svalbardensis</name>
    <dbReference type="NCBI Taxonomy" id="2886004"/>
    <lineage>
        <taxon>Bacteria</taxon>
        <taxon>Pseudomonadati</taxon>
        <taxon>Acidobacteriota</taxon>
        <taxon>Candidatus Polarisedimenticolia</taxon>
        <taxon>Candidatus Polarisedimenticolales</taxon>
        <taxon>Candidatus Polarisedimenticolaceae</taxon>
        <taxon>Candidatus Polarisedimenticola</taxon>
    </lineage>
</organism>
<dbReference type="AlphaFoldDB" id="A0A8J6XZP4"/>
<evidence type="ECO:0000313" key="2">
    <source>
        <dbReference type="EMBL" id="MBD3866514.1"/>
    </source>
</evidence>
<feature type="domain" description="AB hydrolase-1" evidence="1">
    <location>
        <begin position="69"/>
        <end position="177"/>
    </location>
</feature>
<dbReference type="Gene3D" id="3.40.50.1820">
    <property type="entry name" value="alpha/beta hydrolase"/>
    <property type="match status" value="1"/>
</dbReference>
<dbReference type="Proteomes" id="UP000648239">
    <property type="component" value="Unassembled WGS sequence"/>
</dbReference>
<accession>A0A8J6XZP4</accession>
<name>A0A8J6XZP4_9BACT</name>
<sequence length="287" mass="32565">MSLYLLIIPVLLLLWFVLDRLVSKHYRPKDTKHTFDPGKFGIPFETVRFDTADGGNLSGWWIPGKQDGPVLILVHGWENNAGRLIRFIREFHPLGYNLLAFDARSHGDSSFTAKTTVWSYTEDTLAAIRYVRERNGNDSRIGLVGFSIGGGAAINAAAHSAGIRTVLTVGAVAHPLEVMRLTFDRKGVPYIPLVWIFFRYLELRYNIRFNRIAPVRHIGKVPAPVFLIHGEDDRIVLPDQSRKLMDAGNQDLVRIWIAPGLAHGEWDNLPLFWERVLQYLDETIPVT</sequence>
<dbReference type="PANTHER" id="PTHR12277">
    <property type="entry name" value="ALPHA/BETA HYDROLASE DOMAIN-CONTAINING PROTEIN"/>
    <property type="match status" value="1"/>
</dbReference>
<dbReference type="GO" id="GO:0016787">
    <property type="term" value="F:hydrolase activity"/>
    <property type="evidence" value="ECO:0007669"/>
    <property type="project" value="UniProtKB-KW"/>
</dbReference>
<dbReference type="InterPro" id="IPR000073">
    <property type="entry name" value="AB_hydrolase_1"/>
</dbReference>
<dbReference type="InterPro" id="IPR029058">
    <property type="entry name" value="AB_hydrolase_fold"/>
</dbReference>
<evidence type="ECO:0000313" key="3">
    <source>
        <dbReference type="Proteomes" id="UP000648239"/>
    </source>
</evidence>
<reference evidence="2 3" key="1">
    <citation type="submission" date="2020-08" db="EMBL/GenBank/DDBJ databases">
        <title>Acidobacteriota in marine sediments use diverse sulfur dissimilation pathways.</title>
        <authorList>
            <person name="Wasmund K."/>
        </authorList>
    </citation>
    <scope>NUCLEOTIDE SEQUENCE [LARGE SCALE GENOMIC DNA]</scope>
    <source>
        <strain evidence="2">MAG AM4</strain>
    </source>
</reference>
<dbReference type="PANTHER" id="PTHR12277:SF81">
    <property type="entry name" value="PROTEIN ABHD13"/>
    <property type="match status" value="1"/>
</dbReference>
<dbReference type="EMBL" id="JACXWD010000001">
    <property type="protein sequence ID" value="MBD3866514.1"/>
    <property type="molecule type" value="Genomic_DNA"/>
</dbReference>
<proteinExistence type="predicted"/>
<dbReference type="SUPFAM" id="SSF53474">
    <property type="entry name" value="alpha/beta-Hydrolases"/>
    <property type="match status" value="1"/>
</dbReference>
<evidence type="ECO:0000259" key="1">
    <source>
        <dbReference type="Pfam" id="PF00561"/>
    </source>
</evidence>
<dbReference type="Pfam" id="PF00561">
    <property type="entry name" value="Abhydrolase_1"/>
    <property type="match status" value="1"/>
</dbReference>
<protein>
    <submittedName>
        <fullName evidence="2">Alpha/beta fold hydrolase</fullName>
    </submittedName>
</protein>